<feature type="transmembrane region" description="Helical" evidence="9">
    <location>
        <begin position="223"/>
        <end position="240"/>
    </location>
</feature>
<gene>
    <name evidence="12" type="ORF">KME15_05510</name>
</gene>
<evidence type="ECO:0000256" key="1">
    <source>
        <dbReference type="ARBA" id="ARBA00004651"/>
    </source>
</evidence>
<reference evidence="12" key="1">
    <citation type="submission" date="2021-05" db="EMBL/GenBank/DDBJ databases">
        <authorList>
            <person name="Pietrasiak N."/>
            <person name="Ward R."/>
            <person name="Stajich J.E."/>
            <person name="Kurbessoian T."/>
        </authorList>
    </citation>
    <scope>NUCLEOTIDE SEQUENCE</scope>
    <source>
        <strain evidence="12">UHER 2000/2452</strain>
    </source>
</reference>
<evidence type="ECO:0000256" key="5">
    <source>
        <dbReference type="ARBA" id="ARBA00022692"/>
    </source>
</evidence>
<keyword evidence="3" id="KW-0050">Antiport</keyword>
<evidence type="ECO:0000256" key="3">
    <source>
        <dbReference type="ARBA" id="ARBA00022449"/>
    </source>
</evidence>
<keyword evidence="7" id="KW-0406">Ion transport</keyword>
<evidence type="ECO:0000256" key="8">
    <source>
        <dbReference type="ARBA" id="ARBA00023136"/>
    </source>
</evidence>
<dbReference type="AlphaFoldDB" id="A0A951Q8X9"/>
<keyword evidence="5 9" id="KW-0812">Transmembrane</keyword>
<feature type="transmembrane region" description="Helical" evidence="9">
    <location>
        <begin position="333"/>
        <end position="357"/>
    </location>
</feature>
<dbReference type="InterPro" id="IPR006153">
    <property type="entry name" value="Cation/H_exchanger_TM"/>
</dbReference>
<organism evidence="12 13">
    <name type="scientific">Drouetiella hepatica Uher 2000/2452</name>
    <dbReference type="NCBI Taxonomy" id="904376"/>
    <lineage>
        <taxon>Bacteria</taxon>
        <taxon>Bacillati</taxon>
        <taxon>Cyanobacteriota</taxon>
        <taxon>Cyanophyceae</taxon>
        <taxon>Oculatellales</taxon>
        <taxon>Oculatellaceae</taxon>
        <taxon>Drouetiella</taxon>
    </lineage>
</organism>
<dbReference type="GO" id="GO:0005886">
    <property type="term" value="C:plasma membrane"/>
    <property type="evidence" value="ECO:0007669"/>
    <property type="project" value="UniProtKB-SubCell"/>
</dbReference>
<reference evidence="12" key="2">
    <citation type="journal article" date="2022" name="Microbiol. Resour. Announc.">
        <title>Metagenome Sequencing to Explore Phylogenomics of Terrestrial Cyanobacteria.</title>
        <authorList>
            <person name="Ward R.D."/>
            <person name="Stajich J.E."/>
            <person name="Johansen J.R."/>
            <person name="Huntemann M."/>
            <person name="Clum A."/>
            <person name="Foster B."/>
            <person name="Foster B."/>
            <person name="Roux S."/>
            <person name="Palaniappan K."/>
            <person name="Varghese N."/>
            <person name="Mukherjee S."/>
            <person name="Reddy T.B.K."/>
            <person name="Daum C."/>
            <person name="Copeland A."/>
            <person name="Chen I.A."/>
            <person name="Ivanova N.N."/>
            <person name="Kyrpides N.C."/>
            <person name="Shapiro N."/>
            <person name="Eloe-Fadrosh E.A."/>
            <person name="Pietrasiak N."/>
        </authorList>
    </citation>
    <scope>NUCLEOTIDE SEQUENCE</scope>
    <source>
        <strain evidence="12">UHER 2000/2452</strain>
    </source>
</reference>
<evidence type="ECO:0000256" key="4">
    <source>
        <dbReference type="ARBA" id="ARBA00022475"/>
    </source>
</evidence>
<evidence type="ECO:0000256" key="6">
    <source>
        <dbReference type="ARBA" id="ARBA00022989"/>
    </source>
</evidence>
<dbReference type="GO" id="GO:0015297">
    <property type="term" value="F:antiporter activity"/>
    <property type="evidence" value="ECO:0007669"/>
    <property type="project" value="UniProtKB-KW"/>
</dbReference>
<evidence type="ECO:0000256" key="2">
    <source>
        <dbReference type="ARBA" id="ARBA00022448"/>
    </source>
</evidence>
<dbReference type="Gene3D" id="3.40.50.720">
    <property type="entry name" value="NAD(P)-binding Rossmann-like Domain"/>
    <property type="match status" value="1"/>
</dbReference>
<dbReference type="SUPFAM" id="SSF51735">
    <property type="entry name" value="NAD(P)-binding Rossmann-fold domains"/>
    <property type="match status" value="1"/>
</dbReference>
<dbReference type="Proteomes" id="UP000757435">
    <property type="component" value="Unassembled WGS sequence"/>
</dbReference>
<keyword evidence="8 9" id="KW-0472">Membrane</keyword>
<keyword evidence="6 9" id="KW-1133">Transmembrane helix</keyword>
<proteinExistence type="predicted"/>
<dbReference type="Pfam" id="PF00999">
    <property type="entry name" value="Na_H_Exchanger"/>
    <property type="match status" value="1"/>
</dbReference>
<evidence type="ECO:0000256" key="9">
    <source>
        <dbReference type="SAM" id="Phobius"/>
    </source>
</evidence>
<dbReference type="Gene3D" id="1.20.1530.20">
    <property type="match status" value="1"/>
</dbReference>
<dbReference type="EMBL" id="JAHHHD010000004">
    <property type="protein sequence ID" value="MBW4658109.1"/>
    <property type="molecule type" value="Genomic_DNA"/>
</dbReference>
<feature type="transmembrane region" description="Helical" evidence="9">
    <location>
        <begin position="116"/>
        <end position="136"/>
    </location>
</feature>
<comment type="caution">
    <text evidence="12">The sequence shown here is derived from an EMBL/GenBank/DDBJ whole genome shotgun (WGS) entry which is preliminary data.</text>
</comment>
<feature type="transmembrane region" description="Helical" evidence="9">
    <location>
        <begin position="369"/>
        <end position="390"/>
    </location>
</feature>
<dbReference type="InterPro" id="IPR038770">
    <property type="entry name" value="Na+/solute_symporter_sf"/>
</dbReference>
<dbReference type="GO" id="GO:0006813">
    <property type="term" value="P:potassium ion transport"/>
    <property type="evidence" value="ECO:0007669"/>
    <property type="project" value="InterPro"/>
</dbReference>
<sequence>MDAAPEITLQIVITVIAGISAQVLADYLKVPSIVFLLLFGMVLGTDGIGVLHPNLLGTGLEVIVSLSVALILFEGGLNLELRDLGRVSGSLRNLVTFGSLITLMGGGMAAHWLSEFPWAIAFLYAALVVVTGPTVISPLLKQVKVDRSIATLLEGEGVLIDPVGAILAVVVLDIILNGDADPLSVISGLLLRLGIGGSIGAIGGWGLGLVLKHAKTLSDDLKNLVVLAGVWGLFSTAQLIQSESGLMTMVVAGLVLSSYSLPEERLLRRFKSQLTVLAVSVLFVLLAAELSIASIFALGEGALFTVAALMFVVRPVNIWCCTWNSGLNWRQKLFLCWVAPRGIVSASVASLFAIVLTERGINGGASIKALVFLTILSTVFLQGLTAGWVARLLGVTSTQATGAVIVGCNPLSLLVGRMFRDRNESVVLIDTDPEACQQAEQEGFKVFSSSALDANVLEEAGLATAGTFLAMTNNGEVNLVLAQRAAEEFQPPRVLAVFPSGDLQANGSVIKVQQAFAAQISLKTWNSYLTDKAVKLGETTLREDSFQFQQAHLRALIRAEELIPILMERDDRLMVIPSAEEWQMGDRIIYLLHDPRPKLLRQLSGSNSQPLLIAEKLPRVEEIPMAALSLDLGD</sequence>
<name>A0A951Q8X9_9CYAN</name>
<dbReference type="Pfam" id="PF02254">
    <property type="entry name" value="TrkA_N"/>
    <property type="match status" value="1"/>
</dbReference>
<dbReference type="PANTHER" id="PTHR32507:SF0">
    <property type="entry name" value="NA(+)_H(+) ANTIPORTER 2-RELATED"/>
    <property type="match status" value="1"/>
</dbReference>
<feature type="transmembrane region" description="Helical" evidence="9">
    <location>
        <begin position="91"/>
        <end position="110"/>
    </location>
</feature>
<feature type="transmembrane region" description="Helical" evidence="9">
    <location>
        <begin position="32"/>
        <end position="52"/>
    </location>
</feature>
<evidence type="ECO:0000313" key="13">
    <source>
        <dbReference type="Proteomes" id="UP000757435"/>
    </source>
</evidence>
<evidence type="ECO:0000313" key="12">
    <source>
        <dbReference type="EMBL" id="MBW4658109.1"/>
    </source>
</evidence>
<dbReference type="InterPro" id="IPR003148">
    <property type="entry name" value="RCK_N"/>
</dbReference>
<feature type="transmembrane region" description="Helical" evidence="9">
    <location>
        <begin position="274"/>
        <end position="296"/>
    </location>
</feature>
<protein>
    <submittedName>
        <fullName evidence="12">Cation:proton antiporter</fullName>
    </submittedName>
</protein>
<evidence type="ECO:0000256" key="7">
    <source>
        <dbReference type="ARBA" id="ARBA00023065"/>
    </source>
</evidence>
<feature type="transmembrane region" description="Helical" evidence="9">
    <location>
        <begin position="7"/>
        <end position="25"/>
    </location>
</feature>
<feature type="transmembrane region" description="Helical" evidence="9">
    <location>
        <begin position="189"/>
        <end position="211"/>
    </location>
</feature>
<keyword evidence="2" id="KW-0813">Transport</keyword>
<accession>A0A951Q8X9</accession>
<evidence type="ECO:0000259" key="11">
    <source>
        <dbReference type="Pfam" id="PF02254"/>
    </source>
</evidence>
<dbReference type="PANTHER" id="PTHR32507">
    <property type="entry name" value="NA(+)/H(+) ANTIPORTER 1"/>
    <property type="match status" value="1"/>
</dbReference>
<feature type="transmembrane region" description="Helical" evidence="9">
    <location>
        <begin position="58"/>
        <end position="79"/>
    </location>
</feature>
<keyword evidence="4" id="KW-1003">Cell membrane</keyword>
<feature type="domain" description="Cation/H+ exchanger transmembrane" evidence="10">
    <location>
        <begin position="12"/>
        <end position="390"/>
    </location>
</feature>
<feature type="transmembrane region" description="Helical" evidence="9">
    <location>
        <begin position="302"/>
        <end position="321"/>
    </location>
</feature>
<dbReference type="InterPro" id="IPR036291">
    <property type="entry name" value="NAD(P)-bd_dom_sf"/>
</dbReference>
<feature type="domain" description="RCK N-terminal" evidence="11">
    <location>
        <begin position="404"/>
        <end position="497"/>
    </location>
</feature>
<dbReference type="GO" id="GO:1902600">
    <property type="term" value="P:proton transmembrane transport"/>
    <property type="evidence" value="ECO:0007669"/>
    <property type="project" value="InterPro"/>
</dbReference>
<comment type="subcellular location">
    <subcellularLocation>
        <location evidence="1">Cell membrane</location>
        <topology evidence="1">Multi-pass membrane protein</topology>
    </subcellularLocation>
</comment>
<evidence type="ECO:0000259" key="10">
    <source>
        <dbReference type="Pfam" id="PF00999"/>
    </source>
</evidence>
<feature type="transmembrane region" description="Helical" evidence="9">
    <location>
        <begin position="246"/>
        <end position="262"/>
    </location>
</feature>
<feature type="transmembrane region" description="Helical" evidence="9">
    <location>
        <begin position="157"/>
        <end position="177"/>
    </location>
</feature>